<organism evidence="3 4">
    <name type="scientific">Capillibacterium thermochitinicola</name>
    <dbReference type="NCBI Taxonomy" id="2699427"/>
    <lineage>
        <taxon>Bacteria</taxon>
        <taxon>Bacillati</taxon>
        <taxon>Bacillota</taxon>
        <taxon>Capillibacterium</taxon>
    </lineage>
</organism>
<feature type="site" description="May be catalytically important" evidence="2">
    <location>
        <position position="146"/>
    </location>
</feature>
<accession>A0A8J6I1M2</accession>
<evidence type="ECO:0000256" key="1">
    <source>
        <dbReference type="ARBA" id="ARBA00022801"/>
    </source>
</evidence>
<evidence type="ECO:0000313" key="3">
    <source>
        <dbReference type="EMBL" id="MBA2133603.1"/>
    </source>
</evidence>
<evidence type="ECO:0000256" key="2">
    <source>
        <dbReference type="HAMAP-Rule" id="MF_01527"/>
    </source>
</evidence>
<dbReference type="EMBL" id="JAAKDE010000016">
    <property type="protein sequence ID" value="MBA2133603.1"/>
    <property type="molecule type" value="Genomic_DNA"/>
</dbReference>
<dbReference type="PANTHER" id="PTHR36445">
    <property type="entry name" value="GTP CYCLOHYDROLASE MPTA"/>
    <property type="match status" value="1"/>
</dbReference>
<gene>
    <name evidence="2" type="primary">folE2</name>
    <name evidence="3" type="ORF">G5B42_08640</name>
</gene>
<dbReference type="UniPathway" id="UPA00848">
    <property type="reaction ID" value="UER00151"/>
</dbReference>
<protein>
    <recommendedName>
        <fullName evidence="2">GTP cyclohydrolase FolE2</fullName>
        <ecNumber evidence="2">3.5.4.16</ecNumber>
    </recommendedName>
</protein>
<dbReference type="Pfam" id="PF02649">
    <property type="entry name" value="GCHY-1"/>
    <property type="match status" value="1"/>
</dbReference>
<dbReference type="Proteomes" id="UP000657177">
    <property type="component" value="Unassembled WGS sequence"/>
</dbReference>
<name>A0A8J6I1M2_9FIRM</name>
<dbReference type="Gene3D" id="3.10.270.10">
    <property type="entry name" value="Urate Oxidase"/>
    <property type="match status" value="1"/>
</dbReference>
<dbReference type="PANTHER" id="PTHR36445:SF1">
    <property type="entry name" value="GTP CYCLOHYDROLASE MPTA"/>
    <property type="match status" value="1"/>
</dbReference>
<dbReference type="InterPro" id="IPR003801">
    <property type="entry name" value="GTP_cyclohydrolase_FolE2/MptA"/>
</dbReference>
<dbReference type="EC" id="3.5.4.16" evidence="2"/>
<dbReference type="RefSeq" id="WP_181340071.1">
    <property type="nucleotide sequence ID" value="NZ_JAAKDE010000016.1"/>
</dbReference>
<dbReference type="NCBIfam" id="NF010200">
    <property type="entry name" value="PRK13674.1-1"/>
    <property type="match status" value="1"/>
</dbReference>
<keyword evidence="1 2" id="KW-0378">Hydrolase</keyword>
<comment type="similarity">
    <text evidence="2">Belongs to the GTP cyclohydrolase IV family.</text>
</comment>
<sequence length="277" mass="31282">MEDVQNRLDQRGIEIQRVGVKGVHLPFLIATRDGGYQQILGKITAAVNLPEQYKGTHLSRFMEVLVAWGDKPISGRELKLMLAELKTKLKASAAELSLDFRYFMPVTAPVSGLSSPLDFSCQFWGRLTDSGYDFRLTVHVPVVSLCPCSKAISRYGAHNQRAVIRASVRCRPGTYLWIEDLILLLREQGSSCVYPVLKREDEKYVTEEAYDHPKFVEDILRDSVLALRREPKVSWFRLEVESFESIHNHSAFAYHEEETASLHQGVKGQNSQSSPGG</sequence>
<dbReference type="HAMAP" id="MF_01527_B">
    <property type="entry name" value="GTP_cyclohydrol_B"/>
    <property type="match status" value="1"/>
</dbReference>
<dbReference type="AlphaFoldDB" id="A0A8J6I1M2"/>
<comment type="pathway">
    <text evidence="2">Cofactor biosynthesis; 7,8-dihydroneopterin triphosphate biosynthesis; 7,8-dihydroneopterin triphosphate from GTP: step 1/1.</text>
</comment>
<reference evidence="3" key="1">
    <citation type="submission" date="2020-06" db="EMBL/GenBank/DDBJ databases">
        <title>Novel chitinolytic bacterium.</title>
        <authorList>
            <person name="Ungkulpasvich U."/>
            <person name="Kosugi A."/>
            <person name="Uke A."/>
        </authorList>
    </citation>
    <scope>NUCLEOTIDE SEQUENCE</scope>
    <source>
        <strain evidence="3">UUS1-1</strain>
    </source>
</reference>
<keyword evidence="4" id="KW-1185">Reference proteome</keyword>
<dbReference type="GO" id="GO:0046654">
    <property type="term" value="P:tetrahydrofolate biosynthetic process"/>
    <property type="evidence" value="ECO:0007669"/>
    <property type="project" value="UniProtKB-UniRule"/>
</dbReference>
<comment type="catalytic activity">
    <reaction evidence="2">
        <text>GTP + H2O = 7,8-dihydroneopterin 3'-triphosphate + formate + H(+)</text>
        <dbReference type="Rhea" id="RHEA:17473"/>
        <dbReference type="ChEBI" id="CHEBI:15377"/>
        <dbReference type="ChEBI" id="CHEBI:15378"/>
        <dbReference type="ChEBI" id="CHEBI:15740"/>
        <dbReference type="ChEBI" id="CHEBI:37565"/>
        <dbReference type="ChEBI" id="CHEBI:58462"/>
        <dbReference type="EC" id="3.5.4.16"/>
    </reaction>
</comment>
<evidence type="ECO:0000313" key="4">
    <source>
        <dbReference type="Proteomes" id="UP000657177"/>
    </source>
</evidence>
<dbReference type="InterPro" id="IPR022838">
    <property type="entry name" value="GTP_cyclohydrolase_FolE2"/>
</dbReference>
<comment type="caution">
    <text evidence="3">The sequence shown here is derived from an EMBL/GenBank/DDBJ whole genome shotgun (WGS) entry which is preliminary data.</text>
</comment>
<comment type="function">
    <text evidence="2">Converts GTP to 7,8-dihydroneopterin triphosphate.</text>
</comment>
<dbReference type="GO" id="GO:0003934">
    <property type="term" value="F:GTP cyclohydrolase I activity"/>
    <property type="evidence" value="ECO:0007669"/>
    <property type="project" value="UniProtKB-UniRule"/>
</dbReference>
<proteinExistence type="inferred from homology"/>